<proteinExistence type="predicted"/>
<reference evidence="1" key="1">
    <citation type="submission" date="2022-11" db="EMBL/GenBank/DDBJ databases">
        <authorList>
            <person name="Somphong A."/>
            <person name="Phongsopitanun W."/>
        </authorList>
    </citation>
    <scope>NUCLEOTIDE SEQUENCE</scope>
    <source>
        <strain evidence="1">Pm04-4</strain>
    </source>
</reference>
<evidence type="ECO:0000313" key="2">
    <source>
        <dbReference type="Proteomes" id="UP001151002"/>
    </source>
</evidence>
<sequence length="100" mass="11403">MTSSSISGSLQAFDLVDVATDSDVLRRRVSITLDVQGRHDEVTLRRRIDRAFTEVLPSKIAPWLGRIESGPAVKWVWDEEKRRNEVGRPIRSKCTLRAEL</sequence>
<dbReference type="EMBL" id="JAPNTZ010000018">
    <property type="protein sequence ID" value="MCY1144035.1"/>
    <property type="molecule type" value="Genomic_DNA"/>
</dbReference>
<gene>
    <name evidence="1" type="ORF">OWR29_39080</name>
</gene>
<evidence type="ECO:0000313" key="1">
    <source>
        <dbReference type="EMBL" id="MCY1144035.1"/>
    </source>
</evidence>
<keyword evidence="2" id="KW-1185">Reference proteome</keyword>
<dbReference type="Proteomes" id="UP001151002">
    <property type="component" value="Unassembled WGS sequence"/>
</dbReference>
<accession>A0ABT4BBZ1</accession>
<organism evidence="1 2">
    <name type="scientific">Paractinoplanes pyxinae</name>
    <dbReference type="NCBI Taxonomy" id="2997416"/>
    <lineage>
        <taxon>Bacteria</taxon>
        <taxon>Bacillati</taxon>
        <taxon>Actinomycetota</taxon>
        <taxon>Actinomycetes</taxon>
        <taxon>Micromonosporales</taxon>
        <taxon>Micromonosporaceae</taxon>
        <taxon>Paractinoplanes</taxon>
    </lineage>
</organism>
<dbReference type="RefSeq" id="WP_267568592.1">
    <property type="nucleotide sequence ID" value="NZ_JAPNTZ010000018.1"/>
</dbReference>
<protein>
    <submittedName>
        <fullName evidence="1">Uncharacterized protein</fullName>
    </submittedName>
</protein>
<comment type="caution">
    <text evidence="1">The sequence shown here is derived from an EMBL/GenBank/DDBJ whole genome shotgun (WGS) entry which is preliminary data.</text>
</comment>
<name>A0ABT4BBZ1_9ACTN</name>